<feature type="chain" id="PRO_5014643136" description="Secreted peptide" evidence="1">
    <location>
        <begin position="34"/>
        <end position="79"/>
    </location>
</feature>
<name>A0A2M3ZLN7_9DIPT</name>
<feature type="signal peptide" evidence="1">
    <location>
        <begin position="1"/>
        <end position="33"/>
    </location>
</feature>
<evidence type="ECO:0000313" key="2">
    <source>
        <dbReference type="EMBL" id="MBW29413.1"/>
    </source>
</evidence>
<evidence type="ECO:0008006" key="3">
    <source>
        <dbReference type="Google" id="ProtNLM"/>
    </source>
</evidence>
<accession>A0A2M3ZLN7</accession>
<sequence>MLPSLCSGCTIRAALVSRFACLFLLVELATVEGDVGHDHPPVGQVATEQRGRCSVRSGGCCPLCGLLGLFASKWDPHGA</sequence>
<evidence type="ECO:0000256" key="1">
    <source>
        <dbReference type="SAM" id="SignalP"/>
    </source>
</evidence>
<proteinExistence type="predicted"/>
<organism evidence="2">
    <name type="scientific">Anopheles braziliensis</name>
    <dbReference type="NCBI Taxonomy" id="58242"/>
    <lineage>
        <taxon>Eukaryota</taxon>
        <taxon>Metazoa</taxon>
        <taxon>Ecdysozoa</taxon>
        <taxon>Arthropoda</taxon>
        <taxon>Hexapoda</taxon>
        <taxon>Insecta</taxon>
        <taxon>Pterygota</taxon>
        <taxon>Neoptera</taxon>
        <taxon>Endopterygota</taxon>
        <taxon>Diptera</taxon>
        <taxon>Nematocera</taxon>
        <taxon>Culicoidea</taxon>
        <taxon>Culicidae</taxon>
        <taxon>Anophelinae</taxon>
        <taxon>Anopheles</taxon>
    </lineage>
</organism>
<reference evidence="2" key="1">
    <citation type="submission" date="2018-01" db="EMBL/GenBank/DDBJ databases">
        <title>An insight into the sialome of Amazonian anophelines.</title>
        <authorList>
            <person name="Ribeiro J.M."/>
            <person name="Scarpassa V."/>
            <person name="Calvo E."/>
        </authorList>
    </citation>
    <scope>NUCLEOTIDE SEQUENCE</scope>
    <source>
        <tissue evidence="2">Salivary glands</tissue>
    </source>
</reference>
<protein>
    <recommendedName>
        <fullName evidence="3">Secreted peptide</fullName>
    </recommendedName>
</protein>
<keyword evidence="1" id="KW-0732">Signal</keyword>
<dbReference type="EMBL" id="GGFM01008662">
    <property type="protein sequence ID" value="MBW29413.1"/>
    <property type="molecule type" value="Transcribed_RNA"/>
</dbReference>
<dbReference type="AlphaFoldDB" id="A0A2M3ZLN7"/>